<dbReference type="RefSeq" id="XP_014155880.1">
    <property type="nucleotide sequence ID" value="XM_014300405.1"/>
</dbReference>
<reference evidence="2 3" key="1">
    <citation type="submission" date="2011-02" db="EMBL/GenBank/DDBJ databases">
        <title>The Genome Sequence of Sphaeroforma arctica JP610.</title>
        <authorList>
            <consortium name="The Broad Institute Genome Sequencing Platform"/>
            <person name="Russ C."/>
            <person name="Cuomo C."/>
            <person name="Young S.K."/>
            <person name="Zeng Q."/>
            <person name="Gargeya S."/>
            <person name="Alvarado L."/>
            <person name="Berlin A."/>
            <person name="Chapman S.B."/>
            <person name="Chen Z."/>
            <person name="Freedman E."/>
            <person name="Gellesch M."/>
            <person name="Goldberg J."/>
            <person name="Griggs A."/>
            <person name="Gujja S."/>
            <person name="Heilman E."/>
            <person name="Heiman D."/>
            <person name="Howarth C."/>
            <person name="Mehta T."/>
            <person name="Neiman D."/>
            <person name="Pearson M."/>
            <person name="Roberts A."/>
            <person name="Saif S."/>
            <person name="Shea T."/>
            <person name="Shenoy N."/>
            <person name="Sisk P."/>
            <person name="Stolte C."/>
            <person name="Sykes S."/>
            <person name="White J."/>
            <person name="Yandava C."/>
            <person name="Burger G."/>
            <person name="Gray M.W."/>
            <person name="Holland P.W.H."/>
            <person name="King N."/>
            <person name="Lang F.B.F."/>
            <person name="Roger A.J."/>
            <person name="Ruiz-Trillo I."/>
            <person name="Haas B."/>
            <person name="Nusbaum C."/>
            <person name="Birren B."/>
        </authorList>
    </citation>
    <scope>NUCLEOTIDE SEQUENCE [LARGE SCALE GENOMIC DNA]</scope>
    <source>
        <strain evidence="2 3">JP610</strain>
    </source>
</reference>
<dbReference type="STRING" id="667725.A0A0L0G194"/>
<dbReference type="AlphaFoldDB" id="A0A0L0G194"/>
<organism evidence="2 3">
    <name type="scientific">Sphaeroforma arctica JP610</name>
    <dbReference type="NCBI Taxonomy" id="667725"/>
    <lineage>
        <taxon>Eukaryota</taxon>
        <taxon>Ichthyosporea</taxon>
        <taxon>Ichthyophonida</taxon>
        <taxon>Sphaeroforma</taxon>
    </lineage>
</organism>
<dbReference type="eggNOG" id="ENOG502SB5G">
    <property type="taxonomic scope" value="Eukaryota"/>
</dbReference>
<dbReference type="EMBL" id="KQ241973">
    <property type="protein sequence ID" value="KNC81978.1"/>
    <property type="molecule type" value="Genomic_DNA"/>
</dbReference>
<evidence type="ECO:0000256" key="1">
    <source>
        <dbReference type="SAM" id="Phobius"/>
    </source>
</evidence>
<protein>
    <submittedName>
        <fullName evidence="2">Uncharacterized protein</fullName>
    </submittedName>
</protein>
<dbReference type="Proteomes" id="UP000054560">
    <property type="component" value="Unassembled WGS sequence"/>
</dbReference>
<accession>A0A0L0G194</accession>
<keyword evidence="1" id="KW-0812">Transmembrane</keyword>
<dbReference type="GeneID" id="25906231"/>
<name>A0A0L0G194_9EUKA</name>
<evidence type="ECO:0000313" key="3">
    <source>
        <dbReference type="Proteomes" id="UP000054560"/>
    </source>
</evidence>
<gene>
    <name evidence="2" type="ORF">SARC_05727</name>
</gene>
<proteinExistence type="predicted"/>
<keyword evidence="3" id="KW-1185">Reference proteome</keyword>
<keyword evidence="1" id="KW-1133">Transmembrane helix</keyword>
<dbReference type="OrthoDB" id="414863at2759"/>
<keyword evidence="1" id="KW-0472">Membrane</keyword>
<sequence length="506" mass="58306">MRTRTPLDRIVGGICAFALGITIYHVYCSGKHQFRSGRAVLDLYILSEHELAGQLKLNAPVEPPLEKSIAVNKDAQQFRGLESENKVAVKEESNDTNILDNLKYEWFHPSSRHSHAQWEEREDWTSLRSSLPRIVVSFTTTPNRIKFLYRVLHAIKAQDLQPDAIYINVPKVSRRTGQEYVVPDWIVKHPNITVNIARIDYGPATKLLPTLEIETDPETIIIVIDDDVSFATTLFSRLAEWSIRLPSAVIGGGTGLNVTCIIHEEKDFHKYSVTRETCQHNTYAGFFTFIRSYNEWACMPGEQMLVEYGRVHCVAGVMDLPLAVDIVEAHEGLAVKRGFFDDSIYDFTKLPDGSHLRDCFFRVDDIWWAQHFSRKSIPRFVVPDIPLEHLGMERIFKGRVKLPFADISDWPTEEVPNMDAIDSLHNQDSSGSLSSVQCNELAIKYINGTSGWGDFPREEEYVKDTPQQYDDYLKKFLTEKNYKEWKIRMSLTREDYEIRRHQMGWI</sequence>
<evidence type="ECO:0000313" key="2">
    <source>
        <dbReference type="EMBL" id="KNC81978.1"/>
    </source>
</evidence>
<feature type="transmembrane region" description="Helical" evidence="1">
    <location>
        <begin position="7"/>
        <end position="27"/>
    </location>
</feature>